<feature type="domain" description="HepT-like" evidence="1">
    <location>
        <begin position="38"/>
        <end position="140"/>
    </location>
</feature>
<protein>
    <recommendedName>
        <fullName evidence="1">HepT-like domain-containing protein</fullName>
    </recommendedName>
</protein>
<accession>A0A8B3S2P7</accession>
<sequence length="149" mass="17387">MDELLREVQAEKEYVLDIFRALNEALQRKEKTVVELAAISTFLQNTYNGIENILKRVSKFKGISILVSGSWHKDLLDLSVINQIISLELSKRLDEYRAFRHFFIHGYGVLIDKEKLMPLAESLPDLWKDFEFEIAIFMESFKNKLSSSE</sequence>
<organism evidence="2 3">
    <name type="scientific">Candidatus Argoarchaeum ethanivorans</name>
    <dbReference type="NCBI Taxonomy" id="2608793"/>
    <lineage>
        <taxon>Archaea</taxon>
        <taxon>Methanobacteriati</taxon>
        <taxon>Methanobacteriota</taxon>
        <taxon>Stenosarchaea group</taxon>
        <taxon>Methanomicrobia</taxon>
        <taxon>Methanosarcinales</taxon>
        <taxon>Methanosarcinales incertae sedis</taxon>
        <taxon>GOM Arc I cluster</taxon>
        <taxon>Candidatus Argoarchaeum</taxon>
    </lineage>
</organism>
<evidence type="ECO:0000313" key="3">
    <source>
        <dbReference type="Proteomes" id="UP000291831"/>
    </source>
</evidence>
<gene>
    <name evidence="2" type="ORF">AEth_00674</name>
</gene>
<dbReference type="AlphaFoldDB" id="A0A8B3S2P7"/>
<evidence type="ECO:0000313" key="2">
    <source>
        <dbReference type="EMBL" id="RZB31495.1"/>
    </source>
</evidence>
<evidence type="ECO:0000259" key="1">
    <source>
        <dbReference type="Pfam" id="PF20797"/>
    </source>
</evidence>
<name>A0A8B3S2P7_9EURY</name>
<dbReference type="EMBL" id="RPGO01000013">
    <property type="protein sequence ID" value="RZB31495.1"/>
    <property type="molecule type" value="Genomic_DNA"/>
</dbReference>
<dbReference type="Pfam" id="PF20797">
    <property type="entry name" value="HepT-like_2"/>
    <property type="match status" value="1"/>
</dbReference>
<reference evidence="3" key="1">
    <citation type="submission" date="2019-01" db="EMBL/GenBank/DDBJ databases">
        <title>Anaerobic oxidation of ethane by archaea from a marine hydrocarbon seep.</title>
        <authorList>
            <person name="Musat F."/>
        </authorList>
    </citation>
    <scope>NUCLEOTIDE SEQUENCE [LARGE SCALE GENOMIC DNA]</scope>
</reference>
<comment type="caution">
    <text evidence="2">The sequence shown here is derived from an EMBL/GenBank/DDBJ whole genome shotgun (WGS) entry which is preliminary data.</text>
</comment>
<proteinExistence type="predicted"/>
<dbReference type="Proteomes" id="UP000291831">
    <property type="component" value="Unassembled WGS sequence"/>
</dbReference>
<dbReference type="InterPro" id="IPR048769">
    <property type="entry name" value="HepT-like_dom"/>
</dbReference>